<evidence type="ECO:0000256" key="1">
    <source>
        <dbReference type="SAM" id="MobiDB-lite"/>
    </source>
</evidence>
<dbReference type="Proteomes" id="UP000179221">
    <property type="component" value="Unassembled WGS sequence"/>
</dbReference>
<evidence type="ECO:0000313" key="3">
    <source>
        <dbReference type="Proteomes" id="UP000179221"/>
    </source>
</evidence>
<feature type="region of interest" description="Disordered" evidence="1">
    <location>
        <begin position="1"/>
        <end position="24"/>
    </location>
</feature>
<accession>A0A1F7YHY7</accession>
<feature type="compositionally biased region" description="Polar residues" evidence="1">
    <location>
        <begin position="15"/>
        <end position="24"/>
    </location>
</feature>
<protein>
    <recommendedName>
        <fullName evidence="4">CarD-like/TRCF RNAP-interacting domain-containing protein</fullName>
    </recommendedName>
</protein>
<gene>
    <name evidence="2" type="ORF">A2628_05735</name>
</gene>
<reference evidence="2 3" key="1">
    <citation type="journal article" date="2016" name="Nat. Commun.">
        <title>Thousands of microbial genomes shed light on interconnected biogeochemical processes in an aquifer system.</title>
        <authorList>
            <person name="Anantharaman K."/>
            <person name="Brown C.T."/>
            <person name="Hug L.A."/>
            <person name="Sharon I."/>
            <person name="Castelle C.J."/>
            <person name="Probst A.J."/>
            <person name="Thomas B.C."/>
            <person name="Singh A."/>
            <person name="Wilkins M.J."/>
            <person name="Karaoz U."/>
            <person name="Brodie E.L."/>
            <person name="Williams K.H."/>
            <person name="Hubbard S.S."/>
            <person name="Banfield J.F."/>
        </authorList>
    </citation>
    <scope>NUCLEOTIDE SEQUENCE [LARGE SCALE GENOMIC DNA]</scope>
</reference>
<evidence type="ECO:0008006" key="4">
    <source>
        <dbReference type="Google" id="ProtNLM"/>
    </source>
</evidence>
<name>A0A1F7YHY7_9BACT</name>
<dbReference type="AlphaFoldDB" id="A0A1F7YHY7"/>
<dbReference type="EMBL" id="MGGL01000008">
    <property type="protein sequence ID" value="OGM26913.1"/>
    <property type="molecule type" value="Genomic_DNA"/>
</dbReference>
<comment type="caution">
    <text evidence="2">The sequence shown here is derived from an EMBL/GenBank/DDBJ whole genome shotgun (WGS) entry which is preliminary data.</text>
</comment>
<sequence length="201" mass="23070">MNDLHRSKFAKSRQSESGSYTSSHYYQRSQRIHVNGISGELKKGNKLIERGKVYKVIKISLIKTDGKVEKIVHYCPYFVNSLNKSLLYSIPEKSIAPEDIRKPLSKKELELVLSSLSEKMDAYPVFDIIKAKDDINLNNIQETANVLRQCLKEKKAAGENYTKVKRDFLDDVIEMMVEEVALVFNISLEKAEEKIRSLVNI</sequence>
<organism evidence="2 3">
    <name type="scientific">Candidatus Woesebacteria bacterium RIFCSPHIGHO2_01_FULL_40_22</name>
    <dbReference type="NCBI Taxonomy" id="1802499"/>
    <lineage>
        <taxon>Bacteria</taxon>
        <taxon>Candidatus Woeseibacteriota</taxon>
    </lineage>
</organism>
<evidence type="ECO:0000313" key="2">
    <source>
        <dbReference type="EMBL" id="OGM26913.1"/>
    </source>
</evidence>
<proteinExistence type="predicted"/>